<keyword evidence="4" id="KW-1185">Reference proteome</keyword>
<comment type="caution">
    <text evidence="3">The sequence shown here is derived from an EMBL/GenBank/DDBJ whole genome shotgun (WGS) entry which is preliminary data.</text>
</comment>
<protein>
    <submittedName>
        <fullName evidence="3">Uncharacterized protein</fullName>
    </submittedName>
</protein>
<accession>A0A151NEP2</accession>
<dbReference type="Proteomes" id="UP000050525">
    <property type="component" value="Unassembled WGS sequence"/>
</dbReference>
<sequence length="247" mass="28388">MAMTEDIEGLKQENFAGCLRIDELEERVEQLDWELEVAQIQREQAEAKATGLEQRAHAGKGEGGSRETRHRIAAEAERACVLEQLITNGAQKSREKEEKLQRMQSEMAAWREKSPTTGTTQAREQKEILQKLEVAKGVMEVLQEEVHSQADHIQELHDELEEWQQKCFRAEYQAQELQDELLKGHDQAKETGKAFAQEMEKIKANLANYEDLYNRSLSLEGEVNAGTKETERLWAQLQRVEAENEIL</sequence>
<feature type="coiled-coil region" evidence="1">
    <location>
        <begin position="139"/>
        <end position="180"/>
    </location>
</feature>
<evidence type="ECO:0000313" key="3">
    <source>
        <dbReference type="EMBL" id="KYO35220.1"/>
    </source>
</evidence>
<keyword evidence="1" id="KW-0175">Coiled coil</keyword>
<dbReference type="AlphaFoldDB" id="A0A151NEP2"/>
<name>A0A151NEP2_ALLMI</name>
<evidence type="ECO:0000256" key="1">
    <source>
        <dbReference type="SAM" id="Coils"/>
    </source>
</evidence>
<gene>
    <name evidence="3" type="ORF">Y1Q_0001091</name>
</gene>
<proteinExistence type="predicted"/>
<dbReference type="EMBL" id="AKHW03003207">
    <property type="protein sequence ID" value="KYO35220.1"/>
    <property type="molecule type" value="Genomic_DNA"/>
</dbReference>
<evidence type="ECO:0000313" key="4">
    <source>
        <dbReference type="Proteomes" id="UP000050525"/>
    </source>
</evidence>
<reference evidence="3 4" key="1">
    <citation type="journal article" date="2012" name="Genome Biol.">
        <title>Sequencing three crocodilian genomes to illuminate the evolution of archosaurs and amniotes.</title>
        <authorList>
            <person name="St John J.A."/>
            <person name="Braun E.L."/>
            <person name="Isberg S.R."/>
            <person name="Miles L.G."/>
            <person name="Chong A.Y."/>
            <person name="Gongora J."/>
            <person name="Dalzell P."/>
            <person name="Moran C."/>
            <person name="Bed'hom B."/>
            <person name="Abzhanov A."/>
            <person name="Burgess S.C."/>
            <person name="Cooksey A.M."/>
            <person name="Castoe T.A."/>
            <person name="Crawford N.G."/>
            <person name="Densmore L.D."/>
            <person name="Drew J.C."/>
            <person name="Edwards S.V."/>
            <person name="Faircloth B.C."/>
            <person name="Fujita M.K."/>
            <person name="Greenwold M.J."/>
            <person name="Hoffmann F.G."/>
            <person name="Howard J.M."/>
            <person name="Iguchi T."/>
            <person name="Janes D.E."/>
            <person name="Khan S.Y."/>
            <person name="Kohno S."/>
            <person name="de Koning A.J."/>
            <person name="Lance S.L."/>
            <person name="McCarthy F.M."/>
            <person name="McCormack J.E."/>
            <person name="Merchant M.E."/>
            <person name="Peterson D.G."/>
            <person name="Pollock D.D."/>
            <person name="Pourmand N."/>
            <person name="Raney B.J."/>
            <person name="Roessler K.A."/>
            <person name="Sanford J.R."/>
            <person name="Sawyer R.H."/>
            <person name="Schmidt C.J."/>
            <person name="Triplett E.W."/>
            <person name="Tuberville T.D."/>
            <person name="Venegas-Anaya M."/>
            <person name="Howard J.T."/>
            <person name="Jarvis E.D."/>
            <person name="Guillette L.J.Jr."/>
            <person name="Glenn T.C."/>
            <person name="Green R.E."/>
            <person name="Ray D.A."/>
        </authorList>
    </citation>
    <scope>NUCLEOTIDE SEQUENCE [LARGE SCALE GENOMIC DNA]</scope>
    <source>
        <strain evidence="3">KSC_2009_1</strain>
    </source>
</reference>
<evidence type="ECO:0000256" key="2">
    <source>
        <dbReference type="SAM" id="MobiDB-lite"/>
    </source>
</evidence>
<organism evidence="3 4">
    <name type="scientific">Alligator mississippiensis</name>
    <name type="common">American alligator</name>
    <dbReference type="NCBI Taxonomy" id="8496"/>
    <lineage>
        <taxon>Eukaryota</taxon>
        <taxon>Metazoa</taxon>
        <taxon>Chordata</taxon>
        <taxon>Craniata</taxon>
        <taxon>Vertebrata</taxon>
        <taxon>Euteleostomi</taxon>
        <taxon>Archelosauria</taxon>
        <taxon>Archosauria</taxon>
        <taxon>Crocodylia</taxon>
        <taxon>Alligatoridae</taxon>
        <taxon>Alligatorinae</taxon>
        <taxon>Alligator</taxon>
    </lineage>
</organism>
<feature type="compositionally biased region" description="Basic and acidic residues" evidence="2">
    <location>
        <begin position="54"/>
        <end position="69"/>
    </location>
</feature>
<feature type="region of interest" description="Disordered" evidence="2">
    <location>
        <begin position="46"/>
        <end position="69"/>
    </location>
</feature>